<dbReference type="PANTHER" id="PTHR48439:SF1">
    <property type="entry name" value="HEMIMETHYLATED DNA-BINDING DOMAIN-CONTAINING PROTEIN"/>
    <property type="match status" value="1"/>
</dbReference>
<dbReference type="STRING" id="3076.A0A2P6TFH8"/>
<evidence type="ECO:0000313" key="5">
    <source>
        <dbReference type="Proteomes" id="UP000239899"/>
    </source>
</evidence>
<feature type="compositionally biased region" description="Acidic residues" evidence="2">
    <location>
        <begin position="337"/>
        <end position="347"/>
    </location>
</feature>
<dbReference type="InterPro" id="IPR036623">
    <property type="entry name" value="Hemimethylated_DNA-bd_sf"/>
</dbReference>
<evidence type="ECO:0000256" key="1">
    <source>
        <dbReference type="SAM" id="Coils"/>
    </source>
</evidence>
<accession>A0A2P6TFH8</accession>
<feature type="compositionally biased region" description="Gly residues" evidence="2">
    <location>
        <begin position="348"/>
        <end position="357"/>
    </location>
</feature>
<dbReference type="OrthoDB" id="28868at2759"/>
<evidence type="ECO:0000256" key="2">
    <source>
        <dbReference type="SAM" id="MobiDB-lite"/>
    </source>
</evidence>
<gene>
    <name evidence="4" type="ORF">C2E21_8018</name>
</gene>
<evidence type="ECO:0000259" key="3">
    <source>
        <dbReference type="PROSITE" id="PS50151"/>
    </source>
</evidence>
<dbReference type="PANTHER" id="PTHR48439">
    <property type="entry name" value="HEMIMETHYLATED DNA-BINDING DOMAIN-CONTAINING PROTEIN"/>
    <property type="match status" value="1"/>
</dbReference>
<dbReference type="SUPFAM" id="SSF46600">
    <property type="entry name" value="C-terminal UvrC-binding domain of UvrB"/>
    <property type="match status" value="1"/>
</dbReference>
<dbReference type="PROSITE" id="PS50151">
    <property type="entry name" value="UVR"/>
    <property type="match status" value="1"/>
</dbReference>
<keyword evidence="1" id="KW-0175">Coiled coil</keyword>
<dbReference type="SMART" id="SM00992">
    <property type="entry name" value="YccV-like"/>
    <property type="match status" value="1"/>
</dbReference>
<dbReference type="Pfam" id="PF08755">
    <property type="entry name" value="YccV-like"/>
    <property type="match status" value="1"/>
</dbReference>
<dbReference type="AlphaFoldDB" id="A0A2P6TFH8"/>
<dbReference type="GO" id="GO:0003677">
    <property type="term" value="F:DNA binding"/>
    <property type="evidence" value="ECO:0007669"/>
    <property type="project" value="InterPro"/>
</dbReference>
<dbReference type="Pfam" id="PF02151">
    <property type="entry name" value="UVR"/>
    <property type="match status" value="1"/>
</dbReference>
<dbReference type="EMBL" id="LHPG02000018">
    <property type="protein sequence ID" value="PRW32863.1"/>
    <property type="molecule type" value="Genomic_DNA"/>
</dbReference>
<dbReference type="InterPro" id="IPR053189">
    <property type="entry name" value="Clp_protease_adapter_ClpF"/>
</dbReference>
<protein>
    <submittedName>
        <fullName evidence="4">F-box only 21-like</fullName>
    </submittedName>
</protein>
<comment type="caution">
    <text evidence="4">The sequence shown here is derived from an EMBL/GenBank/DDBJ whole genome shotgun (WGS) entry which is preliminary data.</text>
</comment>
<dbReference type="InterPro" id="IPR011722">
    <property type="entry name" value="Hemimethylated_DNA-bd_dom"/>
</dbReference>
<keyword evidence="5" id="KW-1185">Reference proteome</keyword>
<name>A0A2P6TFH8_CHLSO</name>
<dbReference type="NCBIfam" id="TIGR02097">
    <property type="entry name" value="yccV"/>
    <property type="match status" value="1"/>
</dbReference>
<organism evidence="4 5">
    <name type="scientific">Chlorella sorokiniana</name>
    <name type="common">Freshwater green alga</name>
    <dbReference type="NCBI Taxonomy" id="3076"/>
    <lineage>
        <taxon>Eukaryota</taxon>
        <taxon>Viridiplantae</taxon>
        <taxon>Chlorophyta</taxon>
        <taxon>core chlorophytes</taxon>
        <taxon>Trebouxiophyceae</taxon>
        <taxon>Chlorellales</taxon>
        <taxon>Chlorellaceae</taxon>
        <taxon>Chlorella clade</taxon>
        <taxon>Chlorella</taxon>
    </lineage>
</organism>
<feature type="domain" description="UVR" evidence="3">
    <location>
        <begin position="147"/>
        <end position="182"/>
    </location>
</feature>
<reference evidence="4 5" key="1">
    <citation type="journal article" date="2018" name="Plant J.">
        <title>Genome sequences of Chlorella sorokiniana UTEX 1602 and Micractinium conductrix SAG 241.80: implications to maltose excretion by a green alga.</title>
        <authorList>
            <person name="Arriola M.B."/>
            <person name="Velmurugan N."/>
            <person name="Zhang Y."/>
            <person name="Plunkett M.H."/>
            <person name="Hondzo H."/>
            <person name="Barney B.M."/>
        </authorList>
    </citation>
    <scope>NUCLEOTIDE SEQUENCE [LARGE SCALE GENOMIC DNA]</scope>
    <source>
        <strain evidence="5">UTEX 1602</strain>
    </source>
</reference>
<dbReference type="InterPro" id="IPR036876">
    <property type="entry name" value="UVR_dom_sf"/>
</dbReference>
<dbReference type="Gene3D" id="2.30.30.390">
    <property type="entry name" value="Hemimethylated DNA-binding domain"/>
    <property type="match status" value="1"/>
</dbReference>
<feature type="region of interest" description="Disordered" evidence="2">
    <location>
        <begin position="332"/>
        <end position="377"/>
    </location>
</feature>
<proteinExistence type="predicted"/>
<dbReference type="Proteomes" id="UP000239899">
    <property type="component" value="Unassembled WGS sequence"/>
</dbReference>
<sequence>MQAAALLKPCTACFRPRPAAQAAARTGRALAGRAPASRNLGAGRSVRHAQRESRRCGRLSAVQWDPAIEALTAERSLLINKEVVLFLFQLEMDSQLQRALTYENFDAAREVRVRRQQVDSALRELQEIKGPGCGARVAGRSDAVEYAPQIMTLKAQMAEAAAAEKYDEAATLRDRLREVEAAAAEAADAAAQYLCPVEEPRFSLGEMVLHSSKGYRGVVCGWDLACCESEEWQAAAGISALQQGTEQVFYHVLVDARDWPPGGDHPPVAYVAEELLTAGSSVDFASESPLDGSFEHPYSYLLFLGADGQGNMVPCRQLRDKYCVERRDVYSAGESRWEEDEDEDEGGDGGNGRGPGSGDDSPAGQRRIPGIDMSSLD</sequence>
<feature type="coiled-coil region" evidence="1">
    <location>
        <begin position="162"/>
        <end position="189"/>
    </location>
</feature>
<dbReference type="InterPro" id="IPR001943">
    <property type="entry name" value="UVR_dom"/>
</dbReference>
<dbReference type="SUPFAM" id="SSF141255">
    <property type="entry name" value="YccV-like"/>
    <property type="match status" value="1"/>
</dbReference>
<evidence type="ECO:0000313" key="4">
    <source>
        <dbReference type="EMBL" id="PRW32863.1"/>
    </source>
</evidence>